<evidence type="ECO:0000313" key="1">
    <source>
        <dbReference type="EMBL" id="RIW34689.1"/>
    </source>
</evidence>
<proteinExistence type="predicted"/>
<dbReference type="AlphaFoldDB" id="A0A3A1QZG5"/>
<reference evidence="1 2" key="1">
    <citation type="submission" date="2018-09" db="EMBL/GenBank/DDBJ databases">
        <title>Bacillus saliacetes sp. nov., isolated from Thai shrimp paste (Ka-pi).</title>
        <authorList>
            <person name="Daroonpunt R."/>
            <person name="Tanasupawat S."/>
            <person name="Yiamsombut S."/>
        </authorList>
    </citation>
    <scope>NUCLEOTIDE SEQUENCE [LARGE SCALE GENOMIC DNA]</scope>
    <source>
        <strain evidence="1 2">SKP7-4</strain>
    </source>
</reference>
<dbReference type="RefSeq" id="WP_119546627.1">
    <property type="nucleotide sequence ID" value="NZ_QXIR01000010.1"/>
</dbReference>
<name>A0A3A1QZG5_9BACI</name>
<sequence>MAAGTRRVPLVPHVIVRLPLQSSYLKREDNETPYKNNNLLEKLYSFKMLLFLKKQEPDFPPVFQGFLFKKGRVVLFFLANRGYFFGLQV</sequence>
<protein>
    <submittedName>
        <fullName evidence="1">Uncharacterized protein</fullName>
    </submittedName>
</protein>
<gene>
    <name evidence="1" type="ORF">D3H55_09245</name>
</gene>
<comment type="caution">
    <text evidence="1">The sequence shown here is derived from an EMBL/GenBank/DDBJ whole genome shotgun (WGS) entry which is preliminary data.</text>
</comment>
<accession>A0A3A1QZG5</accession>
<organism evidence="1 2">
    <name type="scientific">Bacillus salacetis</name>
    <dbReference type="NCBI Taxonomy" id="2315464"/>
    <lineage>
        <taxon>Bacteria</taxon>
        <taxon>Bacillati</taxon>
        <taxon>Bacillota</taxon>
        <taxon>Bacilli</taxon>
        <taxon>Bacillales</taxon>
        <taxon>Bacillaceae</taxon>
        <taxon>Bacillus</taxon>
    </lineage>
</organism>
<keyword evidence="2" id="KW-1185">Reference proteome</keyword>
<dbReference type="Proteomes" id="UP000265801">
    <property type="component" value="Unassembled WGS sequence"/>
</dbReference>
<evidence type="ECO:0000313" key="2">
    <source>
        <dbReference type="Proteomes" id="UP000265801"/>
    </source>
</evidence>
<dbReference type="EMBL" id="QXIR01000010">
    <property type="protein sequence ID" value="RIW34689.1"/>
    <property type="molecule type" value="Genomic_DNA"/>
</dbReference>